<dbReference type="Pfam" id="PF21948">
    <property type="entry name" value="LplA-B_cat"/>
    <property type="match status" value="1"/>
</dbReference>
<evidence type="ECO:0000313" key="2">
    <source>
        <dbReference type="EMBL" id="MFE4107610.1"/>
    </source>
</evidence>
<dbReference type="Gene3D" id="3.30.930.10">
    <property type="entry name" value="Bira Bifunctional Protein, Domain 2"/>
    <property type="match status" value="1"/>
</dbReference>
<dbReference type="PANTHER" id="PTHR43679">
    <property type="entry name" value="OCTANOYLTRANSFERASE LIPM-RELATED"/>
    <property type="match status" value="1"/>
</dbReference>
<dbReference type="GO" id="GO:0016874">
    <property type="term" value="F:ligase activity"/>
    <property type="evidence" value="ECO:0007669"/>
    <property type="project" value="UniProtKB-KW"/>
</dbReference>
<protein>
    <submittedName>
        <fullName evidence="2">Lipoate--protein ligase family protein</fullName>
    </submittedName>
</protein>
<name>A0ABW6IJ35_9CYAN</name>
<dbReference type="Proteomes" id="UP001600165">
    <property type="component" value="Unassembled WGS sequence"/>
</dbReference>
<keyword evidence="3" id="KW-1185">Reference proteome</keyword>
<feature type="domain" description="BPL/LPL catalytic" evidence="1">
    <location>
        <begin position="14"/>
        <end position="206"/>
    </location>
</feature>
<keyword evidence="2" id="KW-0436">Ligase</keyword>
<dbReference type="InterPro" id="IPR004143">
    <property type="entry name" value="BPL_LPL_catalytic"/>
</dbReference>
<dbReference type="SUPFAM" id="SSF55681">
    <property type="entry name" value="Class II aaRS and biotin synthetases"/>
    <property type="match status" value="1"/>
</dbReference>
<proteinExistence type="predicted"/>
<dbReference type="InterPro" id="IPR045864">
    <property type="entry name" value="aa-tRNA-synth_II/BPL/LPL"/>
</dbReference>
<accession>A0ABW6IJ35</accession>
<gene>
    <name evidence="2" type="ORF">ACFVKH_15055</name>
</gene>
<dbReference type="InterPro" id="IPR050664">
    <property type="entry name" value="Octanoyltrans_LipM/LipL"/>
</dbReference>
<dbReference type="PROSITE" id="PS51733">
    <property type="entry name" value="BPL_LPL_CATALYTIC"/>
    <property type="match status" value="1"/>
</dbReference>
<sequence>MAIDRWLLDQHCQGRLPSVLRFYRWQPAAISLGYHQRHYPPHWLNLSWQGQPLSLVRRPSGGRAVLHQGDLTYAVITSAFSGQRQQVYQQVCQFLVQGWRSLGFSLVYGTAGRGYIHNPGCFTTSTAADLTLAHGAKLIGSAQFRQANCLLQHGSMQLQPDAALFAQVFGADNPLPPLPMSLRQLSDSQIIAALRGAAEDCWDIKLHPQPLTLAEYQAATQQAANWQVME</sequence>
<evidence type="ECO:0000259" key="1">
    <source>
        <dbReference type="PROSITE" id="PS51733"/>
    </source>
</evidence>
<dbReference type="EMBL" id="JBHZOL010000088">
    <property type="protein sequence ID" value="MFE4107610.1"/>
    <property type="molecule type" value="Genomic_DNA"/>
</dbReference>
<evidence type="ECO:0000313" key="3">
    <source>
        <dbReference type="Proteomes" id="UP001600165"/>
    </source>
</evidence>
<dbReference type="PANTHER" id="PTHR43679:SF2">
    <property type="entry name" value="OCTANOYL-[GCVH]:PROTEIN N-OCTANOYLTRANSFERASE"/>
    <property type="match status" value="1"/>
</dbReference>
<organism evidence="2 3">
    <name type="scientific">Almyronema epifaneia S1</name>
    <dbReference type="NCBI Taxonomy" id="2991925"/>
    <lineage>
        <taxon>Bacteria</taxon>
        <taxon>Bacillati</taxon>
        <taxon>Cyanobacteriota</taxon>
        <taxon>Cyanophyceae</taxon>
        <taxon>Nodosilineales</taxon>
        <taxon>Nodosilineaceae</taxon>
        <taxon>Almyronema</taxon>
        <taxon>Almyronema epifaneia</taxon>
    </lineage>
</organism>
<dbReference type="RefSeq" id="WP_377966598.1">
    <property type="nucleotide sequence ID" value="NZ_JBHZOL010000088.1"/>
</dbReference>
<comment type="caution">
    <text evidence="2">The sequence shown here is derived from an EMBL/GenBank/DDBJ whole genome shotgun (WGS) entry which is preliminary data.</text>
</comment>
<reference evidence="2 3" key="1">
    <citation type="submission" date="2024-10" db="EMBL/GenBank/DDBJ databases">
        <authorList>
            <person name="Ratan Roy A."/>
            <person name="Morales Sandoval P.H."/>
            <person name="De Los Santos Villalobos S."/>
            <person name="Chakraborty S."/>
            <person name="Mukherjee J."/>
        </authorList>
    </citation>
    <scope>NUCLEOTIDE SEQUENCE [LARGE SCALE GENOMIC DNA]</scope>
    <source>
        <strain evidence="2 3">S1</strain>
    </source>
</reference>